<gene>
    <name evidence="6" type="ORF">HMF3257_34740</name>
</gene>
<dbReference type="InterPro" id="IPR017741">
    <property type="entry name" value="FAD-dependent_OxRdtase_HpnW"/>
</dbReference>
<dbReference type="GO" id="GO:0005737">
    <property type="term" value="C:cytoplasm"/>
    <property type="evidence" value="ECO:0007669"/>
    <property type="project" value="TreeGrafter"/>
</dbReference>
<dbReference type="PRINTS" id="PR00411">
    <property type="entry name" value="PNDRDTASEI"/>
</dbReference>
<organism evidence="6 7">
    <name type="scientific">Spirosoma telluris</name>
    <dbReference type="NCBI Taxonomy" id="2183553"/>
    <lineage>
        <taxon>Bacteria</taxon>
        <taxon>Pseudomonadati</taxon>
        <taxon>Bacteroidota</taxon>
        <taxon>Cytophagia</taxon>
        <taxon>Cytophagales</taxon>
        <taxon>Cytophagaceae</taxon>
        <taxon>Spirosoma</taxon>
    </lineage>
</organism>
<dbReference type="PANTHER" id="PTHR13847:SF286">
    <property type="entry name" value="D-AMINO ACID DEHYDROGENASE"/>
    <property type="match status" value="1"/>
</dbReference>
<comment type="similarity">
    <text evidence="2">Belongs to the DadA oxidoreductase family.</text>
</comment>
<dbReference type="SUPFAM" id="SSF51905">
    <property type="entry name" value="FAD/NAD(P)-binding domain"/>
    <property type="match status" value="1"/>
</dbReference>
<sequence length="382" mass="42442">MTSYDLIVVGAGALGTFHAYQAAQAGQRVLLLEKDRYPVGATVRNFGQVVPSGLTGRWFEYGRRSLEIYRTIQRETDLSVRENGTIYIASDPDEWTLVNELHDRYQRIGYPSELLTKAQCIAKYPSLQSSYVVGGIFFAQEMSVEPEQMIHRLIAYSQHKYGVDYRPGSVVIDCQPMGSGATVTLSNRELFQADRVLICGGHEVKLLFPEVLAGAGLVVSKLQMLLAEPVPGLSLPGNILTGLTIRRYEAFQECPSYATLANQLPEHLTELKKWGIHILFKQAIDGSIIVGDSHEYAEATQAEDLGYHTQDFINDLMLAEARRIITFPLTIRKTWAGFYSQTKAEVFEHDVDPAIRIITGIGGKGMSSSAGYAEQSIQQWLG</sequence>
<dbReference type="GO" id="GO:0016491">
    <property type="term" value="F:oxidoreductase activity"/>
    <property type="evidence" value="ECO:0007669"/>
    <property type="project" value="UniProtKB-KW"/>
</dbReference>
<accession>A0A327NTL1</accession>
<dbReference type="Proteomes" id="UP000249016">
    <property type="component" value="Unassembled WGS sequence"/>
</dbReference>
<dbReference type="RefSeq" id="WP_111350757.1">
    <property type="nucleotide sequence ID" value="NZ_QLII01000001.1"/>
</dbReference>
<comment type="cofactor">
    <cofactor evidence="1">
        <name>FAD</name>
        <dbReference type="ChEBI" id="CHEBI:57692"/>
    </cofactor>
</comment>
<evidence type="ECO:0000256" key="4">
    <source>
        <dbReference type="ARBA" id="ARBA00023002"/>
    </source>
</evidence>
<name>A0A327NTL1_9BACT</name>
<evidence type="ECO:0000313" key="6">
    <source>
        <dbReference type="EMBL" id="RAI78730.1"/>
    </source>
</evidence>
<dbReference type="NCBIfam" id="TIGR03364">
    <property type="entry name" value="HpnW_proposed"/>
    <property type="match status" value="1"/>
</dbReference>
<evidence type="ECO:0000259" key="5">
    <source>
        <dbReference type="Pfam" id="PF01266"/>
    </source>
</evidence>
<evidence type="ECO:0000313" key="7">
    <source>
        <dbReference type="Proteomes" id="UP000249016"/>
    </source>
</evidence>
<protein>
    <submittedName>
        <fullName evidence="6">TIGR03364 family FAD-dependent oxidoreductase</fullName>
    </submittedName>
</protein>
<dbReference type="PANTHER" id="PTHR13847">
    <property type="entry name" value="SARCOSINE DEHYDROGENASE-RELATED"/>
    <property type="match status" value="1"/>
</dbReference>
<comment type="caution">
    <text evidence="6">The sequence shown here is derived from an EMBL/GenBank/DDBJ whole genome shotgun (WGS) entry which is preliminary data.</text>
</comment>
<evidence type="ECO:0000256" key="2">
    <source>
        <dbReference type="ARBA" id="ARBA00009410"/>
    </source>
</evidence>
<proteinExistence type="inferred from homology"/>
<dbReference type="Pfam" id="PF01266">
    <property type="entry name" value="DAO"/>
    <property type="match status" value="1"/>
</dbReference>
<dbReference type="InterPro" id="IPR006076">
    <property type="entry name" value="FAD-dep_OxRdtase"/>
</dbReference>
<dbReference type="AlphaFoldDB" id="A0A327NTL1"/>
<evidence type="ECO:0000256" key="3">
    <source>
        <dbReference type="ARBA" id="ARBA00022630"/>
    </source>
</evidence>
<dbReference type="Gene3D" id="3.30.9.10">
    <property type="entry name" value="D-Amino Acid Oxidase, subunit A, domain 2"/>
    <property type="match status" value="1"/>
</dbReference>
<keyword evidence="3" id="KW-0285">Flavoprotein</keyword>
<reference evidence="6 7" key="1">
    <citation type="submission" date="2018-06" db="EMBL/GenBank/DDBJ databases">
        <title>Spirosoma sp. HMF3257 Genome sequencing and assembly.</title>
        <authorList>
            <person name="Kang H."/>
            <person name="Cha I."/>
            <person name="Kim H."/>
            <person name="Kang J."/>
            <person name="Joh K."/>
        </authorList>
    </citation>
    <scope>NUCLEOTIDE SEQUENCE [LARGE SCALE GENOMIC DNA]</scope>
    <source>
        <strain evidence="6 7">HMF3257</strain>
    </source>
</reference>
<dbReference type="Gene3D" id="3.50.50.60">
    <property type="entry name" value="FAD/NAD(P)-binding domain"/>
    <property type="match status" value="1"/>
</dbReference>
<dbReference type="OrthoDB" id="9799943at2"/>
<feature type="domain" description="FAD dependent oxidoreductase" evidence="5">
    <location>
        <begin position="5"/>
        <end position="374"/>
    </location>
</feature>
<dbReference type="EMBL" id="QLII01000001">
    <property type="protein sequence ID" value="RAI78730.1"/>
    <property type="molecule type" value="Genomic_DNA"/>
</dbReference>
<evidence type="ECO:0000256" key="1">
    <source>
        <dbReference type="ARBA" id="ARBA00001974"/>
    </source>
</evidence>
<keyword evidence="4" id="KW-0560">Oxidoreductase</keyword>
<dbReference type="InterPro" id="IPR036188">
    <property type="entry name" value="FAD/NAD-bd_sf"/>
</dbReference>
<keyword evidence="7" id="KW-1185">Reference proteome</keyword>